<evidence type="ECO:0000256" key="1">
    <source>
        <dbReference type="SAM" id="Phobius"/>
    </source>
</evidence>
<keyword evidence="1" id="KW-0812">Transmembrane</keyword>
<protein>
    <submittedName>
        <fullName evidence="2">Uncharacterized protein</fullName>
    </submittedName>
</protein>
<keyword evidence="1" id="KW-0472">Membrane</keyword>
<reference evidence="2 3" key="1">
    <citation type="submission" date="2024-09" db="EMBL/GenBank/DDBJ databases">
        <authorList>
            <person name="Sun Q."/>
            <person name="Mori K."/>
        </authorList>
    </citation>
    <scope>NUCLEOTIDE SEQUENCE [LARGE SCALE GENOMIC DNA]</scope>
    <source>
        <strain evidence="2 3">JCM 3331</strain>
    </source>
</reference>
<feature type="transmembrane region" description="Helical" evidence="1">
    <location>
        <begin position="25"/>
        <end position="48"/>
    </location>
</feature>
<dbReference type="RefSeq" id="WP_266982203.1">
    <property type="nucleotide sequence ID" value="NZ_BAAAXD010000030.1"/>
</dbReference>
<dbReference type="Proteomes" id="UP001589710">
    <property type="component" value="Unassembled WGS sequence"/>
</dbReference>
<evidence type="ECO:0000313" key="3">
    <source>
        <dbReference type="Proteomes" id="UP001589710"/>
    </source>
</evidence>
<comment type="caution">
    <text evidence="2">The sequence shown here is derived from an EMBL/GenBank/DDBJ whole genome shotgun (WGS) entry which is preliminary data.</text>
</comment>
<gene>
    <name evidence="2" type="ORF">ACFFTL_04600</name>
</gene>
<name>A0ABV5R2Y4_9ACTN</name>
<dbReference type="EMBL" id="JBHMCG010000015">
    <property type="protein sequence ID" value="MFB9571642.1"/>
    <property type="molecule type" value="Genomic_DNA"/>
</dbReference>
<organism evidence="2 3">
    <name type="scientific">Streptomyces yanii</name>
    <dbReference type="NCBI Taxonomy" id="78510"/>
    <lineage>
        <taxon>Bacteria</taxon>
        <taxon>Bacillati</taxon>
        <taxon>Actinomycetota</taxon>
        <taxon>Actinomycetes</taxon>
        <taxon>Kitasatosporales</taxon>
        <taxon>Streptomycetaceae</taxon>
        <taxon>Streptomyces</taxon>
    </lineage>
</organism>
<evidence type="ECO:0000313" key="2">
    <source>
        <dbReference type="EMBL" id="MFB9571642.1"/>
    </source>
</evidence>
<accession>A0ABV5R2Y4</accession>
<keyword evidence="3" id="KW-1185">Reference proteome</keyword>
<sequence>MKPLLWLVLCLAVVANVGLNLMEDTGLHIALSVVSGAVVLASGVRLWMLRDRREEA</sequence>
<keyword evidence="1" id="KW-1133">Transmembrane helix</keyword>
<proteinExistence type="predicted"/>